<dbReference type="Gene3D" id="2.60.40.1080">
    <property type="match status" value="10"/>
</dbReference>
<dbReference type="RefSeq" id="WP_353500384.1">
    <property type="nucleotide sequence ID" value="NZ_CP115922.1"/>
</dbReference>
<dbReference type="InterPro" id="IPR008964">
    <property type="entry name" value="Invasin/intimin_cell_adhesion"/>
</dbReference>
<feature type="domain" description="BIG2" evidence="2">
    <location>
        <begin position="311"/>
        <end position="395"/>
    </location>
</feature>
<proteinExistence type="predicted"/>
<name>A0AAU8BRD1_9VIBR</name>
<feature type="domain" description="BIG2" evidence="2">
    <location>
        <begin position="125"/>
        <end position="211"/>
    </location>
</feature>
<dbReference type="PANTHER" id="PTHR23019">
    <property type="entry name" value="NUCLEAR PORE MEMBRANE GLYCOPROTEIN GP210-RELATED"/>
    <property type="match status" value="1"/>
</dbReference>
<reference evidence="3" key="1">
    <citation type="submission" date="2023-01" db="EMBL/GenBank/DDBJ databases">
        <title>Vibrio sp. CB1-14 genome sequencing.</title>
        <authorList>
            <person name="Otstavnykh N."/>
            <person name="Isaeva M."/>
            <person name="Meleshko D."/>
        </authorList>
    </citation>
    <scope>NUCLEOTIDE SEQUENCE</scope>
    <source>
        <strain evidence="3">CB1-14</strain>
        <plasmid evidence="3">p1</plasmid>
    </source>
</reference>
<evidence type="ECO:0000256" key="1">
    <source>
        <dbReference type="SAM" id="SignalP"/>
    </source>
</evidence>
<gene>
    <name evidence="3" type="ORF">PG915_24215</name>
</gene>
<evidence type="ECO:0000259" key="2">
    <source>
        <dbReference type="SMART" id="SM00635"/>
    </source>
</evidence>
<dbReference type="AlphaFoldDB" id="A0AAU8BRD1"/>
<feature type="signal peptide" evidence="1">
    <location>
        <begin position="1"/>
        <end position="22"/>
    </location>
</feature>
<feature type="domain" description="BIG2" evidence="2">
    <location>
        <begin position="218"/>
        <end position="300"/>
    </location>
</feature>
<keyword evidence="1" id="KW-0732">Signal</keyword>
<feature type="domain" description="BIG2" evidence="2">
    <location>
        <begin position="767"/>
        <end position="852"/>
    </location>
</feature>
<feature type="domain" description="BIG2" evidence="2">
    <location>
        <begin position="41"/>
        <end position="115"/>
    </location>
</feature>
<organism evidence="3">
    <name type="scientific">Vibrio chaetopteri</name>
    <dbReference type="NCBI Taxonomy" id="3016528"/>
    <lineage>
        <taxon>Bacteria</taxon>
        <taxon>Pseudomonadati</taxon>
        <taxon>Pseudomonadota</taxon>
        <taxon>Gammaproteobacteria</taxon>
        <taxon>Vibrionales</taxon>
        <taxon>Vibrionaceae</taxon>
        <taxon>Vibrio</taxon>
    </lineage>
</organism>
<dbReference type="SUPFAM" id="SSF49373">
    <property type="entry name" value="Invasin/intimin cell-adhesion fragments"/>
    <property type="match status" value="4"/>
</dbReference>
<dbReference type="EMBL" id="CP115922">
    <property type="protein sequence ID" value="XCD19266.1"/>
    <property type="molecule type" value="Genomic_DNA"/>
</dbReference>
<dbReference type="PANTHER" id="PTHR23019:SF0">
    <property type="entry name" value="NUCLEAR PORE MEMBRANE GLYCOPROTEIN 210"/>
    <property type="match status" value="1"/>
</dbReference>
<protein>
    <submittedName>
        <fullName evidence="3">Ig-like domain-containing protein</fullName>
    </submittedName>
</protein>
<feature type="domain" description="BIG2" evidence="2">
    <location>
        <begin position="491"/>
        <end position="575"/>
    </location>
</feature>
<dbReference type="InterPro" id="IPR003343">
    <property type="entry name" value="Big_2"/>
</dbReference>
<geneLocation type="plasmid" evidence="3">
    <name>p1</name>
</geneLocation>
<keyword evidence="3" id="KW-0614">Plasmid</keyword>
<feature type="chain" id="PRO_5043336139" evidence="1">
    <location>
        <begin position="23"/>
        <end position="1101"/>
    </location>
</feature>
<accession>A0AAU8BRD1</accession>
<dbReference type="InterPro" id="IPR045197">
    <property type="entry name" value="NUP210-like"/>
</dbReference>
<sequence length="1101" mass="115427">MKRKINILALLFLVLLINGCDSSDSEQSNHPPSQKEEYELVLEKRETLPVGFATSPSARLVSTMTGVSQDVTDQVSLTSSDPSVAHLSEGQVQAQSSGETELTATLTRAGVTYSSSSSLRVSEALVDTLTIQAPHVTLGVGARQQYTAIAQFDDGSTLEVTKQPNINWSVNSSEKASIESTTGLLTTISPGEVLVELRGQANGVSFRGSKSLTITTATVKGLSVTPSGAQLRQGMTQQYTATATYSDQTTNDVTNAVTWSVDAPQVASIDSSTGLLTAGTQTGNVSVTASFQVSGQTFSESVSATVDNNTQVSSFSITPSSASFPILSRHQLSAIALDELGNSYDVSASTTWSLDSSTYASIDEGGLLQIRDRIITTPLGVTATYQGKTATASILLTSSPLDRFVVSPQKVSLPKGLSKQLNATVFFESQHSLDFTSSSSLTWNTDNASIASVADGLVTAHDVGSAQIQVSGSYQGQAFSSSTEIEVTPAVVKNVVVSPSSSPPLSTGRSQQFIAKAFISDLTEFDITDAPAISWSSSDNTIADVDARGLVTAKSPGLVTITAAFDGLQNTVPLPVVNANIVEAISARIVTDGPSNLPLGAQANYFLELTDSQGATSLVRSASTFSYVSSDPTIASIDANSGLLTAEQVGGPVTISITGSIAGIQATDTSVTVSSATLQALELTPNNTQTRLIKPVNLTVTKTYSDGSQDNSLTDLAWQNSDPTIGNVDTNPATFTPSQTGLTTLSVTSTLVPSLVAESQIEVVAASLESFRIELLNNTPPTLNVEKPMRATGIYSDGSTKDITFFVDWSVTSPNIATINRKGVVTATALGDLTIVARYAGLQDQQLDTVVIPQVTSLFIQNSDLTLSPGASMQLIVQDQNGQDISDVVNYTSSDETIATVNSNGTVTALKAGSVKITATLHNLSDIVTLSLPTSVTSCGPVNSTANNTDGACLKVTSSADNTKLFTATPSSAALVALGYTYNWSTQALSVNSPLEGVVMPNFYIGFKGPGQPNDAGSYCTFLGTVKFLDSSGWRLPTSQELSDLISTKGPLGTNYRWPYPKGKGYRVSDLSEKTLHIQWGNELNENKLNAAPTSCVTDKP</sequence>
<dbReference type="SMART" id="SM00635">
    <property type="entry name" value="BID_2"/>
    <property type="match status" value="8"/>
</dbReference>
<evidence type="ECO:0000313" key="3">
    <source>
        <dbReference type="EMBL" id="XCD19266.1"/>
    </source>
</evidence>
<feature type="domain" description="BIG2" evidence="2">
    <location>
        <begin position="400"/>
        <end position="484"/>
    </location>
</feature>
<feature type="domain" description="BIG2" evidence="2">
    <location>
        <begin position="854"/>
        <end position="931"/>
    </location>
</feature>
<dbReference type="KEGG" id="vck:PG915_24215"/>
<dbReference type="Pfam" id="PF02368">
    <property type="entry name" value="Big_2"/>
    <property type="match status" value="4"/>
</dbReference>